<protein>
    <recommendedName>
        <fullName evidence="1">Pre-C2HC domain-containing protein</fullName>
    </recommendedName>
</protein>
<organism evidence="2 3">
    <name type="scientific">Eumeta variegata</name>
    <name type="common">Bagworm moth</name>
    <name type="synonym">Eumeta japonica</name>
    <dbReference type="NCBI Taxonomy" id="151549"/>
    <lineage>
        <taxon>Eukaryota</taxon>
        <taxon>Metazoa</taxon>
        <taxon>Ecdysozoa</taxon>
        <taxon>Arthropoda</taxon>
        <taxon>Hexapoda</taxon>
        <taxon>Insecta</taxon>
        <taxon>Pterygota</taxon>
        <taxon>Neoptera</taxon>
        <taxon>Endopterygota</taxon>
        <taxon>Lepidoptera</taxon>
        <taxon>Glossata</taxon>
        <taxon>Ditrysia</taxon>
        <taxon>Tineoidea</taxon>
        <taxon>Psychidae</taxon>
        <taxon>Oiketicinae</taxon>
        <taxon>Eumeta</taxon>
    </lineage>
</organism>
<keyword evidence="3" id="KW-1185">Reference proteome</keyword>
<dbReference type="Pfam" id="PF07530">
    <property type="entry name" value="PRE_C2HC"/>
    <property type="match status" value="1"/>
</dbReference>
<name>A0A4C1V1V6_EUMVA</name>
<proteinExistence type="predicted"/>
<dbReference type="InterPro" id="IPR006579">
    <property type="entry name" value="Pre_C2HC_dom"/>
</dbReference>
<dbReference type="Proteomes" id="UP000299102">
    <property type="component" value="Unassembled WGS sequence"/>
</dbReference>
<dbReference type="OrthoDB" id="8123886at2759"/>
<feature type="domain" description="Pre-C2HC" evidence="1">
    <location>
        <begin position="16"/>
        <end position="76"/>
    </location>
</feature>
<reference evidence="2 3" key="1">
    <citation type="journal article" date="2019" name="Commun. Biol.">
        <title>The bagworm genome reveals a unique fibroin gene that provides high tensile strength.</title>
        <authorList>
            <person name="Kono N."/>
            <person name="Nakamura H."/>
            <person name="Ohtoshi R."/>
            <person name="Tomita M."/>
            <person name="Numata K."/>
            <person name="Arakawa K."/>
        </authorList>
    </citation>
    <scope>NUCLEOTIDE SEQUENCE [LARGE SCALE GENOMIC DNA]</scope>
</reference>
<gene>
    <name evidence="2" type="ORF">EVAR_27659_1</name>
</gene>
<evidence type="ECO:0000259" key="1">
    <source>
        <dbReference type="Pfam" id="PF07530"/>
    </source>
</evidence>
<sequence>MKAVIKGVPTEIEIDEIKVDLEYQGYSVLAVHRMHRRDGTALSMTLTVLNKKDVAKDIFKNLSKVCGLSGIYAEARYMRGMPGHVTADSFMDTWH</sequence>
<evidence type="ECO:0000313" key="3">
    <source>
        <dbReference type="Proteomes" id="UP000299102"/>
    </source>
</evidence>
<dbReference type="AlphaFoldDB" id="A0A4C1V1V6"/>
<accession>A0A4C1V1V6</accession>
<comment type="caution">
    <text evidence="2">The sequence shown here is derived from an EMBL/GenBank/DDBJ whole genome shotgun (WGS) entry which is preliminary data.</text>
</comment>
<dbReference type="EMBL" id="BGZK01000256">
    <property type="protein sequence ID" value="GBP32235.1"/>
    <property type="molecule type" value="Genomic_DNA"/>
</dbReference>
<evidence type="ECO:0000313" key="2">
    <source>
        <dbReference type="EMBL" id="GBP32235.1"/>
    </source>
</evidence>